<evidence type="ECO:0000259" key="9">
    <source>
        <dbReference type="Pfam" id="PF12704"/>
    </source>
</evidence>
<evidence type="ECO:0000313" key="11">
    <source>
        <dbReference type="Proteomes" id="UP000509594"/>
    </source>
</evidence>
<dbReference type="InterPro" id="IPR050250">
    <property type="entry name" value="Macrolide_Exporter_MacB"/>
</dbReference>
<dbReference type="GO" id="GO:0005886">
    <property type="term" value="C:plasma membrane"/>
    <property type="evidence" value="ECO:0007669"/>
    <property type="project" value="UniProtKB-SubCell"/>
</dbReference>
<feature type="transmembrane region" description="Helical" evidence="7">
    <location>
        <begin position="367"/>
        <end position="387"/>
    </location>
</feature>
<evidence type="ECO:0000313" key="10">
    <source>
        <dbReference type="EMBL" id="QLC49186.1"/>
    </source>
</evidence>
<organism evidence="10 11">
    <name type="scientific">Methanolobus zinderi</name>
    <dbReference type="NCBI Taxonomy" id="536044"/>
    <lineage>
        <taxon>Archaea</taxon>
        <taxon>Methanobacteriati</taxon>
        <taxon>Methanobacteriota</taxon>
        <taxon>Stenosarchaea group</taxon>
        <taxon>Methanomicrobia</taxon>
        <taxon>Methanosarcinales</taxon>
        <taxon>Methanosarcinaceae</taxon>
        <taxon>Methanolobus</taxon>
    </lineage>
</organism>
<evidence type="ECO:0000256" key="5">
    <source>
        <dbReference type="ARBA" id="ARBA00023136"/>
    </source>
</evidence>
<dbReference type="Proteomes" id="UP000509594">
    <property type="component" value="Chromosome"/>
</dbReference>
<feature type="transmembrane region" description="Helical" evidence="7">
    <location>
        <begin position="326"/>
        <end position="355"/>
    </location>
</feature>
<evidence type="ECO:0000259" key="8">
    <source>
        <dbReference type="Pfam" id="PF02687"/>
    </source>
</evidence>
<feature type="transmembrane region" description="Helical" evidence="7">
    <location>
        <begin position="280"/>
        <end position="305"/>
    </location>
</feature>
<reference evidence="10 11" key="1">
    <citation type="submission" date="2020-06" db="EMBL/GenBank/DDBJ databases">
        <title>Methanolobus halotolerans sp. nov., isolated from a saline lake Tus in Siberia.</title>
        <authorList>
            <person name="Shen Y."/>
            <person name="Chen S.-C."/>
            <person name="Lai M.-C."/>
            <person name="Huang H.-H."/>
            <person name="Chiu H.-H."/>
            <person name="Tang S.-L."/>
            <person name="Rogozin D.Y."/>
            <person name="Degermendzhy A.G."/>
        </authorList>
    </citation>
    <scope>NUCLEOTIDE SEQUENCE [LARGE SCALE GENOMIC DNA]</scope>
    <source>
        <strain evidence="10 11">DSM 21339</strain>
    </source>
</reference>
<evidence type="ECO:0000256" key="4">
    <source>
        <dbReference type="ARBA" id="ARBA00022989"/>
    </source>
</evidence>
<sequence length="404" mass="43582">MLSLKQSLEISLGSIGSSKLRSALTTLGIIIGVAAVIANVSLGASFNEFFNDEIGAVGSNFIVIYSQNDNIFFENQLELIRNTPGVVGVSPINQQMAQVTYLSTSRQIDIQGVNSDYAEVANFNMDSGTFLDDNDQYVAVLGAEVANEKFDRKISVKNPIEITFRREDGGVITQKFIVKGVVQDPNTTFAQTGVEPEIRIFIPIDTMNEILGVDYYGGFFVKAESLEAVGPTGEEIDKRLARSLGVPSRDLENDDAKPYVLFDQLEILEQTNQLSTALTALLTSVALISLIVGSIGIMNIMLVTVAERTKEIGLLKSLGYTKNDILALFIIESMVVGLIGGILGTAMGIGAALIVNNYLELPNIFPVEQIFIGFAVAIIVGLIAGVYPANKAANMNPVEALRKE</sequence>
<evidence type="ECO:0000256" key="6">
    <source>
        <dbReference type="ARBA" id="ARBA00038076"/>
    </source>
</evidence>
<accession>A0A7D5HZS2</accession>
<name>A0A7D5HZS2_9EURY</name>
<dbReference type="PANTHER" id="PTHR30572:SF4">
    <property type="entry name" value="ABC TRANSPORTER PERMEASE YTRF"/>
    <property type="match status" value="1"/>
</dbReference>
<dbReference type="EMBL" id="CP058215">
    <property type="protein sequence ID" value="QLC49186.1"/>
    <property type="molecule type" value="Genomic_DNA"/>
</dbReference>
<evidence type="ECO:0000256" key="7">
    <source>
        <dbReference type="SAM" id="Phobius"/>
    </source>
</evidence>
<dbReference type="Pfam" id="PF12704">
    <property type="entry name" value="MacB_PCD"/>
    <property type="match status" value="1"/>
</dbReference>
<dbReference type="InterPro" id="IPR025857">
    <property type="entry name" value="MacB_PCD"/>
</dbReference>
<evidence type="ECO:0000256" key="1">
    <source>
        <dbReference type="ARBA" id="ARBA00004651"/>
    </source>
</evidence>
<dbReference type="RefSeq" id="WP_176964249.1">
    <property type="nucleotide sequence ID" value="NZ_CP058215.1"/>
</dbReference>
<feature type="domain" description="MacB-like periplasmic core" evidence="9">
    <location>
        <begin position="22"/>
        <end position="237"/>
    </location>
</feature>
<dbReference type="AlphaFoldDB" id="A0A7D5HZS2"/>
<protein>
    <submittedName>
        <fullName evidence="10">ABC transporter permease</fullName>
    </submittedName>
</protein>
<dbReference type="GeneID" id="55820477"/>
<dbReference type="InterPro" id="IPR003838">
    <property type="entry name" value="ABC3_permease_C"/>
</dbReference>
<dbReference type="Pfam" id="PF02687">
    <property type="entry name" value="FtsX"/>
    <property type="match status" value="1"/>
</dbReference>
<dbReference type="GO" id="GO:0022857">
    <property type="term" value="F:transmembrane transporter activity"/>
    <property type="evidence" value="ECO:0007669"/>
    <property type="project" value="TreeGrafter"/>
</dbReference>
<comment type="subcellular location">
    <subcellularLocation>
        <location evidence="1">Cell membrane</location>
        <topology evidence="1">Multi-pass membrane protein</topology>
    </subcellularLocation>
</comment>
<keyword evidence="11" id="KW-1185">Reference proteome</keyword>
<gene>
    <name evidence="10" type="ORF">HWN40_02340</name>
</gene>
<dbReference type="PANTHER" id="PTHR30572">
    <property type="entry name" value="MEMBRANE COMPONENT OF TRANSPORTER-RELATED"/>
    <property type="match status" value="1"/>
</dbReference>
<dbReference type="OrthoDB" id="11469at2157"/>
<dbReference type="KEGG" id="mzi:HWN40_02340"/>
<proteinExistence type="inferred from homology"/>
<keyword evidence="4 7" id="KW-1133">Transmembrane helix</keyword>
<evidence type="ECO:0000256" key="3">
    <source>
        <dbReference type="ARBA" id="ARBA00022692"/>
    </source>
</evidence>
<comment type="similarity">
    <text evidence="6">Belongs to the ABC-4 integral membrane protein family.</text>
</comment>
<feature type="domain" description="ABC3 transporter permease C-terminal" evidence="8">
    <location>
        <begin position="284"/>
        <end position="397"/>
    </location>
</feature>
<keyword evidence="3 7" id="KW-0812">Transmembrane</keyword>
<feature type="transmembrane region" description="Helical" evidence="7">
    <location>
        <begin position="20"/>
        <end position="42"/>
    </location>
</feature>
<keyword evidence="2" id="KW-1003">Cell membrane</keyword>
<evidence type="ECO:0000256" key="2">
    <source>
        <dbReference type="ARBA" id="ARBA00022475"/>
    </source>
</evidence>
<keyword evidence="5 7" id="KW-0472">Membrane</keyword>